<evidence type="ECO:0000256" key="5">
    <source>
        <dbReference type="ARBA" id="ARBA00023136"/>
    </source>
</evidence>
<evidence type="ECO:0000256" key="2">
    <source>
        <dbReference type="ARBA" id="ARBA00022481"/>
    </source>
</evidence>
<dbReference type="InterPro" id="IPR012902">
    <property type="entry name" value="N_methyl_site"/>
</dbReference>
<name>A0A1G1XYS7_9BACT</name>
<dbReference type="GO" id="GO:0016020">
    <property type="term" value="C:membrane"/>
    <property type="evidence" value="ECO:0007669"/>
    <property type="project" value="UniProtKB-SubCell"/>
</dbReference>
<dbReference type="STRING" id="1797533.A2731_01805"/>
<dbReference type="Proteomes" id="UP000176241">
    <property type="component" value="Unassembled WGS sequence"/>
</dbReference>
<dbReference type="PANTHER" id="PTHR30093">
    <property type="entry name" value="GENERAL SECRETION PATHWAY PROTEIN G"/>
    <property type="match status" value="1"/>
</dbReference>
<dbReference type="GO" id="GO:0015628">
    <property type="term" value="P:protein secretion by the type II secretion system"/>
    <property type="evidence" value="ECO:0007669"/>
    <property type="project" value="InterPro"/>
</dbReference>
<comment type="caution">
    <text evidence="7">The sequence shown here is derived from an EMBL/GenBank/DDBJ whole genome shotgun (WGS) entry which is preliminary data.</text>
</comment>
<dbReference type="GO" id="GO:0015627">
    <property type="term" value="C:type II protein secretion system complex"/>
    <property type="evidence" value="ECO:0007669"/>
    <property type="project" value="InterPro"/>
</dbReference>
<dbReference type="SUPFAM" id="SSF54523">
    <property type="entry name" value="Pili subunits"/>
    <property type="match status" value="1"/>
</dbReference>
<evidence type="ECO:0008006" key="9">
    <source>
        <dbReference type="Google" id="ProtNLM"/>
    </source>
</evidence>
<keyword evidence="4 6" id="KW-1133">Transmembrane helix</keyword>
<keyword evidence="5 6" id="KW-0472">Membrane</keyword>
<proteinExistence type="predicted"/>
<dbReference type="NCBIfam" id="TIGR02532">
    <property type="entry name" value="IV_pilin_GFxxxE"/>
    <property type="match status" value="1"/>
</dbReference>
<comment type="subcellular location">
    <subcellularLocation>
        <location evidence="1">Membrane</location>
        <topology evidence="1">Single-pass membrane protein</topology>
    </subcellularLocation>
</comment>
<dbReference type="AlphaFoldDB" id="A0A1G1XYS7"/>
<keyword evidence="3 6" id="KW-0812">Transmembrane</keyword>
<evidence type="ECO:0000256" key="4">
    <source>
        <dbReference type="ARBA" id="ARBA00022989"/>
    </source>
</evidence>
<dbReference type="PRINTS" id="PR00813">
    <property type="entry name" value="BCTERIALGSPG"/>
</dbReference>
<evidence type="ECO:0000256" key="1">
    <source>
        <dbReference type="ARBA" id="ARBA00004167"/>
    </source>
</evidence>
<dbReference type="PANTHER" id="PTHR30093:SF44">
    <property type="entry name" value="TYPE II SECRETION SYSTEM CORE PROTEIN G"/>
    <property type="match status" value="1"/>
</dbReference>
<accession>A0A1G1XYS7</accession>
<dbReference type="InterPro" id="IPR000983">
    <property type="entry name" value="Bac_GSPG_pilin"/>
</dbReference>
<protein>
    <recommendedName>
        <fullName evidence="9">Type II secretion system protein GspG C-terminal domain-containing protein</fullName>
    </recommendedName>
</protein>
<reference evidence="7 8" key="1">
    <citation type="journal article" date="2016" name="Nat. Commun.">
        <title>Thousands of microbial genomes shed light on interconnected biogeochemical processes in an aquifer system.</title>
        <authorList>
            <person name="Anantharaman K."/>
            <person name="Brown C.T."/>
            <person name="Hug L.A."/>
            <person name="Sharon I."/>
            <person name="Castelle C.J."/>
            <person name="Probst A.J."/>
            <person name="Thomas B.C."/>
            <person name="Singh A."/>
            <person name="Wilkins M.J."/>
            <person name="Karaoz U."/>
            <person name="Brodie E.L."/>
            <person name="Williams K.H."/>
            <person name="Hubbard S.S."/>
            <person name="Banfield J.F."/>
        </authorList>
    </citation>
    <scope>NUCLEOTIDE SEQUENCE [LARGE SCALE GENOMIC DNA]</scope>
</reference>
<evidence type="ECO:0000313" key="8">
    <source>
        <dbReference type="Proteomes" id="UP000176241"/>
    </source>
</evidence>
<evidence type="ECO:0000313" key="7">
    <source>
        <dbReference type="EMBL" id="OGY45235.1"/>
    </source>
</evidence>
<dbReference type="InterPro" id="IPR045584">
    <property type="entry name" value="Pilin-like"/>
</dbReference>
<feature type="transmembrane region" description="Helical" evidence="6">
    <location>
        <begin position="6"/>
        <end position="30"/>
    </location>
</feature>
<organism evidence="7 8">
    <name type="scientific">Candidatus Buchananbacteria bacterium RIFCSPHIGHO2_01_FULL_39_8</name>
    <dbReference type="NCBI Taxonomy" id="1797533"/>
    <lineage>
        <taxon>Bacteria</taxon>
        <taxon>Candidatus Buchananiibacteriota</taxon>
    </lineage>
</organism>
<evidence type="ECO:0000256" key="3">
    <source>
        <dbReference type="ARBA" id="ARBA00022692"/>
    </source>
</evidence>
<dbReference type="EMBL" id="MHIC01000017">
    <property type="protein sequence ID" value="OGY45235.1"/>
    <property type="molecule type" value="Genomic_DNA"/>
</dbReference>
<evidence type="ECO:0000256" key="6">
    <source>
        <dbReference type="SAM" id="Phobius"/>
    </source>
</evidence>
<dbReference type="Gene3D" id="3.30.700.10">
    <property type="entry name" value="Glycoprotein, Type 4 Pilin"/>
    <property type="match status" value="1"/>
</dbReference>
<gene>
    <name evidence="7" type="ORF">A2731_01805</name>
</gene>
<sequence length="179" mass="19496">MKNSALTLVELLVVVAIIAILVAIAVPNFLEAQVRAKVSRSYADMRSISTALVAYRVDSNNYPLSVNLSSGIILSHLLRLKPLTTPIAYLSNVPSDIFRPSSPYSYLEKYGWLATSRYFGEAPPLRGIEIDFFQTGNWVLASVGPAITRPDMTDGYGPEDIYDPTNGTISLGSPIIFGP</sequence>
<dbReference type="Pfam" id="PF07963">
    <property type="entry name" value="N_methyl"/>
    <property type="match status" value="1"/>
</dbReference>
<keyword evidence="2" id="KW-0488">Methylation</keyword>